<dbReference type="Proteomes" id="UP001069090">
    <property type="component" value="Unassembled WGS sequence"/>
</dbReference>
<dbReference type="EMBL" id="JAPTGG010000036">
    <property type="protein sequence ID" value="MCZ0867265.1"/>
    <property type="molecule type" value="Genomic_DNA"/>
</dbReference>
<dbReference type="GO" id="GO:0015074">
    <property type="term" value="P:DNA integration"/>
    <property type="evidence" value="ECO:0007669"/>
    <property type="project" value="UniProtKB-KW"/>
</dbReference>
<dbReference type="InterPro" id="IPR004107">
    <property type="entry name" value="Integrase_SAM-like_N"/>
</dbReference>
<dbReference type="Pfam" id="PF02899">
    <property type="entry name" value="Phage_int_SAM_1"/>
    <property type="match status" value="1"/>
</dbReference>
<sequence>MSQSDEHLICHTPLPLLVSQALDKLNQLGYSRRSMRRYRLVWEKLIAFSQDSNFGNTLSGELAVSFIKAYDDERTFLPELHMSWQRHIPFMTSVLVYFARHGDIKRYVTDMQQVQIPETMRKVINDYEHYCESRRRYRPSSVRAVMRDIMLFVDFLRERNTVSPEQITAQDLTDFISARGHYSPRTVSRLVSALRLFMQYLYTQGLLTKDLSQMLPIVRTPRDASIPSVWEPELINKLLSIVDRSSPRGRRDYAILLLACRLGLRVGDIRTLKLDNLNWNEASIDIVQCKSQMPLSLPMTNEVGEALISYLKSDRPASQYREVFLKLRVPFDPFPDDNRLHDIVSHWRYTAGISFKSKQHCGLHSLRHSCASHLLAQGVPLQTIADILGHASSHTTRLYAKADIDGLRSVALAPVEVQHVSR</sequence>
<accession>A0A9J6RSM0</accession>
<proteinExistence type="inferred from homology"/>
<dbReference type="SUPFAM" id="SSF56349">
    <property type="entry name" value="DNA breaking-rejoining enzymes"/>
    <property type="match status" value="1"/>
</dbReference>
<evidence type="ECO:0000256" key="1">
    <source>
        <dbReference type="ARBA" id="ARBA00008857"/>
    </source>
</evidence>
<dbReference type="InterPro" id="IPR013762">
    <property type="entry name" value="Integrase-like_cat_sf"/>
</dbReference>
<evidence type="ECO:0000259" key="7">
    <source>
        <dbReference type="PROSITE" id="PS51900"/>
    </source>
</evidence>
<evidence type="ECO:0000313" key="8">
    <source>
        <dbReference type="EMBL" id="MCZ0867265.1"/>
    </source>
</evidence>
<feature type="domain" description="Tyr recombinase" evidence="6">
    <location>
        <begin position="225"/>
        <end position="412"/>
    </location>
</feature>
<dbReference type="Pfam" id="PF00589">
    <property type="entry name" value="Phage_integrase"/>
    <property type="match status" value="1"/>
</dbReference>
<evidence type="ECO:0000259" key="6">
    <source>
        <dbReference type="PROSITE" id="PS51898"/>
    </source>
</evidence>
<dbReference type="InterPro" id="IPR010998">
    <property type="entry name" value="Integrase_recombinase_N"/>
</dbReference>
<evidence type="ECO:0000313" key="9">
    <source>
        <dbReference type="Proteomes" id="UP001069090"/>
    </source>
</evidence>
<dbReference type="PROSITE" id="PS51900">
    <property type="entry name" value="CB"/>
    <property type="match status" value="1"/>
</dbReference>
<dbReference type="GO" id="GO:0006310">
    <property type="term" value="P:DNA recombination"/>
    <property type="evidence" value="ECO:0007669"/>
    <property type="project" value="UniProtKB-KW"/>
</dbReference>
<dbReference type="Gene3D" id="1.10.150.130">
    <property type="match status" value="1"/>
</dbReference>
<dbReference type="InterPro" id="IPR011010">
    <property type="entry name" value="DNA_brk_join_enz"/>
</dbReference>
<protein>
    <submittedName>
        <fullName evidence="8">Site-specific integrase</fullName>
    </submittedName>
</protein>
<organism evidence="8 9">
    <name type="scientific">Dasania phycosphaerae</name>
    <dbReference type="NCBI Taxonomy" id="2950436"/>
    <lineage>
        <taxon>Bacteria</taxon>
        <taxon>Pseudomonadati</taxon>
        <taxon>Pseudomonadota</taxon>
        <taxon>Gammaproteobacteria</taxon>
        <taxon>Cellvibrionales</taxon>
        <taxon>Spongiibacteraceae</taxon>
        <taxon>Dasania</taxon>
    </lineage>
</organism>
<keyword evidence="4" id="KW-0233">DNA recombination</keyword>
<feature type="domain" description="Core-binding (CB)" evidence="7">
    <location>
        <begin position="118"/>
        <end position="202"/>
    </location>
</feature>
<keyword evidence="2" id="KW-0229">DNA integration</keyword>
<gene>
    <name evidence="8" type="ORF">O0V09_18870</name>
</gene>
<evidence type="ECO:0000256" key="2">
    <source>
        <dbReference type="ARBA" id="ARBA00022908"/>
    </source>
</evidence>
<dbReference type="AlphaFoldDB" id="A0A9J6RSM0"/>
<dbReference type="InterPro" id="IPR002104">
    <property type="entry name" value="Integrase_catalytic"/>
</dbReference>
<dbReference type="CDD" id="cd01188">
    <property type="entry name" value="INT_RitA_C_like"/>
    <property type="match status" value="1"/>
</dbReference>
<dbReference type="InterPro" id="IPR044068">
    <property type="entry name" value="CB"/>
</dbReference>
<evidence type="ECO:0000256" key="4">
    <source>
        <dbReference type="ARBA" id="ARBA00023172"/>
    </source>
</evidence>
<dbReference type="PANTHER" id="PTHR30349">
    <property type="entry name" value="PHAGE INTEGRASE-RELATED"/>
    <property type="match status" value="1"/>
</dbReference>
<name>A0A9J6RSM0_9GAMM</name>
<reference evidence="8 9" key="1">
    <citation type="submission" date="2022-12" db="EMBL/GenBank/DDBJ databases">
        <title>Dasania phycosphaerae sp. nov., isolated from particulate material of the south coast of Korea.</title>
        <authorList>
            <person name="Jiang Y."/>
        </authorList>
    </citation>
    <scope>NUCLEOTIDE SEQUENCE [LARGE SCALE GENOMIC DNA]</scope>
    <source>
        <strain evidence="8 9">GY-19</strain>
    </source>
</reference>
<dbReference type="PROSITE" id="PS51898">
    <property type="entry name" value="TYR_RECOMBINASE"/>
    <property type="match status" value="1"/>
</dbReference>
<dbReference type="RefSeq" id="WP_268905501.1">
    <property type="nucleotide sequence ID" value="NZ_JAPTGG010000036.1"/>
</dbReference>
<evidence type="ECO:0000256" key="5">
    <source>
        <dbReference type="PROSITE-ProRule" id="PRU01248"/>
    </source>
</evidence>
<comment type="caution">
    <text evidence="8">The sequence shown here is derived from an EMBL/GenBank/DDBJ whole genome shotgun (WGS) entry which is preliminary data.</text>
</comment>
<comment type="similarity">
    <text evidence="1">Belongs to the 'phage' integrase family.</text>
</comment>
<dbReference type="Gene3D" id="1.10.443.10">
    <property type="entry name" value="Intergrase catalytic core"/>
    <property type="match status" value="1"/>
</dbReference>
<dbReference type="InterPro" id="IPR050090">
    <property type="entry name" value="Tyrosine_recombinase_XerCD"/>
</dbReference>
<dbReference type="GO" id="GO:0003677">
    <property type="term" value="F:DNA binding"/>
    <property type="evidence" value="ECO:0007669"/>
    <property type="project" value="UniProtKB-UniRule"/>
</dbReference>
<evidence type="ECO:0000256" key="3">
    <source>
        <dbReference type="ARBA" id="ARBA00023125"/>
    </source>
</evidence>
<dbReference type="PANTHER" id="PTHR30349:SF41">
    <property type="entry name" value="INTEGRASE_RECOMBINASE PROTEIN MJ0367-RELATED"/>
    <property type="match status" value="1"/>
</dbReference>
<keyword evidence="9" id="KW-1185">Reference proteome</keyword>
<keyword evidence="3 5" id="KW-0238">DNA-binding</keyword>